<dbReference type="InterPro" id="IPR021247">
    <property type="entry name" value="DUF2785"/>
</dbReference>
<dbReference type="Proteomes" id="UP000037326">
    <property type="component" value="Unassembled WGS sequence"/>
</dbReference>
<dbReference type="GeneID" id="96598150"/>
<proteinExistence type="predicted"/>
<comment type="caution">
    <text evidence="1">The sequence shown here is derived from an EMBL/GenBank/DDBJ whole genome shotgun (WGS) entry which is preliminary data.</text>
</comment>
<reference evidence="2" key="1">
    <citation type="submission" date="2015-07" db="EMBL/GenBank/DDBJ databases">
        <authorList>
            <consortium name="Consortium for Microbial Forensics and Genomics (microFORGE)"/>
            <person name="Knight B.M."/>
            <person name="Roberts D.P."/>
            <person name="Lin D."/>
            <person name="Hari K."/>
            <person name="Fletcher J."/>
            <person name="Melcher U."/>
            <person name="Blagden T."/>
            <person name="Winegar R.A."/>
        </authorList>
    </citation>
    <scope>NUCLEOTIDE SEQUENCE [LARGE SCALE GENOMIC DNA]</scope>
    <source>
        <strain evidence="2">DSM 23493</strain>
    </source>
</reference>
<evidence type="ECO:0008006" key="3">
    <source>
        <dbReference type="Google" id="ProtNLM"/>
    </source>
</evidence>
<name>A0A0K9FFE5_9BACI</name>
<evidence type="ECO:0000313" key="1">
    <source>
        <dbReference type="EMBL" id="KMY33239.1"/>
    </source>
</evidence>
<organism evidence="1 2">
    <name type="scientific">Lysinibacillus xylanilyticus</name>
    <dbReference type="NCBI Taxonomy" id="582475"/>
    <lineage>
        <taxon>Bacteria</taxon>
        <taxon>Bacillati</taxon>
        <taxon>Bacillota</taxon>
        <taxon>Bacilli</taxon>
        <taxon>Bacillales</taxon>
        <taxon>Bacillaceae</taxon>
        <taxon>Lysinibacillus</taxon>
    </lineage>
</organism>
<dbReference type="PATRIC" id="fig|582475.4.peg.1052"/>
<dbReference type="RefSeq" id="WP_049667113.1">
    <property type="nucleotide sequence ID" value="NZ_LFXJ01000005.1"/>
</dbReference>
<dbReference type="OrthoDB" id="7619731at2"/>
<protein>
    <recommendedName>
        <fullName evidence="3">DUF2785 domain-containing protein</fullName>
    </recommendedName>
</protein>
<dbReference type="AlphaFoldDB" id="A0A0K9FFE5"/>
<evidence type="ECO:0000313" key="2">
    <source>
        <dbReference type="Proteomes" id="UP000037326"/>
    </source>
</evidence>
<gene>
    <name evidence="1" type="ORF">ACZ11_07700</name>
</gene>
<sequence>MLKNETLLKENDLKEILRELNSGVRSWQQVDQTQLIQSMMLHIGSLDSELRDNLIYGSFYELIREKNLLEHSLLTELLEECLNNLLCKGIEDRESDLVFTRTFTSLLIALILYRDNEDNFLSEHKINECKDRLLAYLSAESDVRGYVPVKGWAHSVAHMADAIDELVKNPKLNKASYIEVVGTLFNAILQEDYAFIHNEDERILVPIFTMLEYGLEEQEITKLLQELPATLKVKKEQLDVQHHRILVFNCKSFVKSFYIKTNGKPKFATLHKSIEACLDEL</sequence>
<dbReference type="Pfam" id="PF10978">
    <property type="entry name" value="DUF2785"/>
    <property type="match status" value="1"/>
</dbReference>
<accession>A0A0K9FFE5</accession>
<dbReference type="EMBL" id="LFXJ01000005">
    <property type="protein sequence ID" value="KMY33239.1"/>
    <property type="molecule type" value="Genomic_DNA"/>
</dbReference>